<dbReference type="Pfam" id="PF20773">
    <property type="entry name" value="InhA-like_MAM"/>
    <property type="match status" value="1"/>
</dbReference>
<evidence type="ECO:0000259" key="3">
    <source>
        <dbReference type="Pfam" id="PF00144"/>
    </source>
</evidence>
<dbReference type="InterPro" id="IPR001466">
    <property type="entry name" value="Beta-lactam-related"/>
</dbReference>
<keyword evidence="5" id="KW-1185">Reference proteome</keyword>
<proteinExistence type="predicted"/>
<name>A0ABQ2TBA5_STRBA</name>
<dbReference type="GO" id="GO:0016787">
    <property type="term" value="F:hydrolase activity"/>
    <property type="evidence" value="ECO:0007669"/>
    <property type="project" value="UniProtKB-KW"/>
</dbReference>
<sequence length="628" mass="67523">MTGDTQGYGRTSENTPRTARSGIARRRLGGGILALGGALALTPIPLAGAAARSDSGTGVPGSAADTGAGMEPGAHRPTLRRGSAARAGLLQEPLDQLVRDAEAYLAGSPQHPWYAGAVLLAGRGGTVALHRPIGKAVRYAAYDEKTDTGVEFPADQQIAMAEDTVFDLASISKLFTSLLAVQQIERGGLELEAAVASYLPDFAGGGKQDITVRQLLTHTSGFRSWIPLYKEPTREGKLRMLWDEVPASTPGSAYLYSDLNLISLQLILERITGRTLDVLLREEITAPLGMHRTRYNPPASWKPKIAATEDARLPWSGLERGLVWGEVHDENAFGFGGVAGHAGVFSCAWDLAVLARTLLNGGVYGRSRILSEESVDLLFTDFNTAFPGDEHGLGFELYQHWYMGAMATPRSAGHTGFTGTSLVLDPTTDTFLIVLGNSVHPVRSWRSGSAPRVATANQLARAVPVRPERGRTAWFSGMASASTATLTLPALRLGSARARLECALWWDTEPASDGLFLEASAGGEDWQPVPFTTVRPGPGHRPAPLPHPAGSVTGFSGRVWHRLEADLSAWRGTSLRLRWRYTTDRLYVGRGAYVDALRVRDGDRTAFDSERPQDAGRIRATGWVLSAD</sequence>
<evidence type="ECO:0000256" key="2">
    <source>
        <dbReference type="SAM" id="MobiDB-lite"/>
    </source>
</evidence>
<feature type="region of interest" description="Disordered" evidence="2">
    <location>
        <begin position="50"/>
        <end position="81"/>
    </location>
</feature>
<dbReference type="Gene3D" id="3.40.710.10">
    <property type="entry name" value="DD-peptidase/beta-lactamase superfamily"/>
    <property type="match status" value="1"/>
</dbReference>
<evidence type="ECO:0000313" key="5">
    <source>
        <dbReference type="Proteomes" id="UP000659767"/>
    </source>
</evidence>
<protein>
    <submittedName>
        <fullName evidence="4">Serine hydrolase</fullName>
    </submittedName>
</protein>
<dbReference type="InterPro" id="IPR050789">
    <property type="entry name" value="Diverse_Enzym_Activities"/>
</dbReference>
<dbReference type="Proteomes" id="UP000659767">
    <property type="component" value="Unassembled WGS sequence"/>
</dbReference>
<organism evidence="4 5">
    <name type="scientific">Streptomyces badius</name>
    <dbReference type="NCBI Taxonomy" id="1941"/>
    <lineage>
        <taxon>Bacteria</taxon>
        <taxon>Bacillati</taxon>
        <taxon>Actinomycetota</taxon>
        <taxon>Actinomycetes</taxon>
        <taxon>Kitasatosporales</taxon>
        <taxon>Streptomycetaceae</taxon>
        <taxon>Streptomyces</taxon>
    </lineage>
</organism>
<dbReference type="PANTHER" id="PTHR43283">
    <property type="entry name" value="BETA-LACTAMASE-RELATED"/>
    <property type="match status" value="1"/>
</dbReference>
<gene>
    <name evidence="4" type="ORF">GCM10010253_36310</name>
</gene>
<feature type="compositionally biased region" description="Polar residues" evidence="2">
    <location>
        <begin position="1"/>
        <end position="18"/>
    </location>
</feature>
<evidence type="ECO:0000313" key="4">
    <source>
        <dbReference type="EMBL" id="GGS58445.1"/>
    </source>
</evidence>
<dbReference type="EMBL" id="BMSZ01000010">
    <property type="protein sequence ID" value="GGS58445.1"/>
    <property type="molecule type" value="Genomic_DNA"/>
</dbReference>
<keyword evidence="1 4" id="KW-0378">Hydrolase</keyword>
<accession>A0ABQ2TBA5</accession>
<reference evidence="5" key="1">
    <citation type="journal article" date="2019" name="Int. J. Syst. Evol. Microbiol.">
        <title>The Global Catalogue of Microorganisms (GCM) 10K type strain sequencing project: providing services to taxonomists for standard genome sequencing and annotation.</title>
        <authorList>
            <consortium name="The Broad Institute Genomics Platform"/>
            <consortium name="The Broad Institute Genome Sequencing Center for Infectious Disease"/>
            <person name="Wu L."/>
            <person name="Ma J."/>
        </authorList>
    </citation>
    <scope>NUCLEOTIDE SEQUENCE [LARGE SCALE GENOMIC DNA]</scope>
    <source>
        <strain evidence="5">JCM 4350</strain>
    </source>
</reference>
<evidence type="ECO:0000256" key="1">
    <source>
        <dbReference type="ARBA" id="ARBA00022801"/>
    </source>
</evidence>
<feature type="domain" description="Beta-lactamase-related" evidence="3">
    <location>
        <begin position="111"/>
        <end position="446"/>
    </location>
</feature>
<dbReference type="RefSeq" id="WP_199888545.1">
    <property type="nucleotide sequence ID" value="NZ_BMSZ01000010.1"/>
</dbReference>
<dbReference type="PANTHER" id="PTHR43283:SF11">
    <property type="entry name" value="BETA-LACTAMASE-RELATED DOMAIN-CONTAINING PROTEIN"/>
    <property type="match status" value="1"/>
</dbReference>
<dbReference type="SUPFAM" id="SSF56601">
    <property type="entry name" value="beta-lactamase/transpeptidase-like"/>
    <property type="match status" value="1"/>
</dbReference>
<dbReference type="Pfam" id="PF00144">
    <property type="entry name" value="Beta-lactamase"/>
    <property type="match status" value="1"/>
</dbReference>
<comment type="caution">
    <text evidence="4">The sequence shown here is derived from an EMBL/GenBank/DDBJ whole genome shotgun (WGS) entry which is preliminary data.</text>
</comment>
<dbReference type="InterPro" id="IPR012338">
    <property type="entry name" value="Beta-lactam/transpept-like"/>
</dbReference>
<feature type="region of interest" description="Disordered" evidence="2">
    <location>
        <begin position="1"/>
        <end position="23"/>
    </location>
</feature>